<sequence length="200" mass="23091">MASLWMGDVDGFMDEKFISQAFAAVGENITGVKLIRNRMVGNLPGYCFVHFPDEESAQRCLRKLNGQPMPGASYTNRFKLNFATYAKAKDASPTTKPQPTTNEFGKPYSYYELQYQQYSNWKPDQKNNYYSYQQQFNYNQNTWQTSEQAEVEALEDPASQLDINEANKEFMEQSEELYDALMDCHWQPLDSVTSKIPVDT</sequence>
<keyword evidence="14" id="KW-1185">Reference proteome</keyword>
<dbReference type="OrthoDB" id="446113at2759"/>
<evidence type="ECO:0000256" key="4">
    <source>
        <dbReference type="ARBA" id="ARBA00016598"/>
    </source>
</evidence>
<reference evidence="13" key="1">
    <citation type="thesis" date="2020" institute="ProQuest LLC" country="789 East Eisenhower Parkway, Ann Arbor, MI, USA">
        <title>Comparative Genomics and Chromosome Evolution.</title>
        <authorList>
            <person name="Mudd A.B."/>
        </authorList>
    </citation>
    <scope>NUCLEOTIDE SEQUENCE</scope>
    <source>
        <strain evidence="13">Female2</strain>
        <tissue evidence="13">Blood</tissue>
    </source>
</reference>
<keyword evidence="7 11" id="KW-0694">RNA-binding</keyword>
<dbReference type="Proteomes" id="UP000812440">
    <property type="component" value="Chromosome 7"/>
</dbReference>
<evidence type="ECO:0000256" key="6">
    <source>
        <dbReference type="ARBA" id="ARBA00022737"/>
    </source>
</evidence>
<evidence type="ECO:0000313" key="13">
    <source>
        <dbReference type="EMBL" id="KAG8433699.1"/>
    </source>
</evidence>
<dbReference type="GO" id="GO:0000049">
    <property type="term" value="F:tRNA binding"/>
    <property type="evidence" value="ECO:0007669"/>
    <property type="project" value="TreeGrafter"/>
</dbReference>
<dbReference type="InterPro" id="IPR041085">
    <property type="entry name" value="TSAP1_C"/>
</dbReference>
<dbReference type="EMBL" id="JAACNH010000008">
    <property type="protein sequence ID" value="KAG8433699.1"/>
    <property type="molecule type" value="Genomic_DNA"/>
</dbReference>
<evidence type="ECO:0000256" key="11">
    <source>
        <dbReference type="PROSITE-ProRule" id="PRU00176"/>
    </source>
</evidence>
<dbReference type="InterPro" id="IPR040434">
    <property type="entry name" value="TSAP1"/>
</dbReference>
<organism evidence="13 14">
    <name type="scientific">Hymenochirus boettgeri</name>
    <name type="common">Congo dwarf clawed frog</name>
    <dbReference type="NCBI Taxonomy" id="247094"/>
    <lineage>
        <taxon>Eukaryota</taxon>
        <taxon>Metazoa</taxon>
        <taxon>Chordata</taxon>
        <taxon>Craniata</taxon>
        <taxon>Vertebrata</taxon>
        <taxon>Euteleostomi</taxon>
        <taxon>Amphibia</taxon>
        <taxon>Batrachia</taxon>
        <taxon>Anura</taxon>
        <taxon>Pipoidea</taxon>
        <taxon>Pipidae</taxon>
        <taxon>Pipinae</taxon>
        <taxon>Hymenochirus</taxon>
    </lineage>
</organism>
<evidence type="ECO:0000256" key="7">
    <source>
        <dbReference type="ARBA" id="ARBA00022884"/>
    </source>
</evidence>
<evidence type="ECO:0000256" key="5">
    <source>
        <dbReference type="ARBA" id="ARBA00022490"/>
    </source>
</evidence>
<accession>A0A8T2ILG0</accession>
<name>A0A8T2ILG0_9PIPI</name>
<evidence type="ECO:0000256" key="2">
    <source>
        <dbReference type="ARBA" id="ARBA00004496"/>
    </source>
</evidence>
<dbReference type="InterPro" id="IPR000504">
    <property type="entry name" value="RRM_dom"/>
</dbReference>
<dbReference type="GO" id="GO:0001514">
    <property type="term" value="P:selenocysteine incorporation"/>
    <property type="evidence" value="ECO:0007669"/>
    <property type="project" value="TreeGrafter"/>
</dbReference>
<comment type="subcellular location">
    <subcellularLocation>
        <location evidence="2">Cytoplasm</location>
    </subcellularLocation>
    <subcellularLocation>
        <location evidence="1">Nucleus</location>
    </subcellularLocation>
</comment>
<dbReference type="FunFam" id="3.30.70.330:FF:000159">
    <property type="entry name" value="tRNA selenocysteine 1-associated protein 1"/>
    <property type="match status" value="1"/>
</dbReference>
<gene>
    <name evidence="13" type="ORF">GDO86_012160</name>
</gene>
<evidence type="ECO:0000256" key="10">
    <source>
        <dbReference type="ARBA" id="ARBA00033477"/>
    </source>
</evidence>
<dbReference type="Pfam" id="PF00076">
    <property type="entry name" value="RRM_1"/>
    <property type="match status" value="1"/>
</dbReference>
<dbReference type="GO" id="GO:0005634">
    <property type="term" value="C:nucleus"/>
    <property type="evidence" value="ECO:0007669"/>
    <property type="project" value="UniProtKB-SubCell"/>
</dbReference>
<evidence type="ECO:0000313" key="14">
    <source>
        <dbReference type="Proteomes" id="UP000812440"/>
    </source>
</evidence>
<feature type="domain" description="RRM" evidence="12">
    <location>
        <begin position="2"/>
        <end position="85"/>
    </location>
</feature>
<dbReference type="Gene3D" id="3.30.70.330">
    <property type="match status" value="1"/>
</dbReference>
<keyword evidence="5" id="KW-0963">Cytoplasm</keyword>
<dbReference type="PANTHER" id="PTHR37457:SF2">
    <property type="entry name" value="TRNA SELENOCYSTEINE 1-ASSOCIATED PROTEIN 1"/>
    <property type="match status" value="1"/>
</dbReference>
<dbReference type="PANTHER" id="PTHR37457">
    <property type="entry name" value="TRNA SELENOCYSTEINE 1-ASSOCIATED PROTEIN 1-RELATED"/>
    <property type="match status" value="1"/>
</dbReference>
<dbReference type="SMART" id="SM00360">
    <property type="entry name" value="RRM"/>
    <property type="match status" value="1"/>
</dbReference>
<dbReference type="Pfam" id="PF17654">
    <property type="entry name" value="Trnau1ap"/>
    <property type="match status" value="1"/>
</dbReference>
<dbReference type="AlphaFoldDB" id="A0A8T2ILG0"/>
<evidence type="ECO:0000256" key="8">
    <source>
        <dbReference type="ARBA" id="ARBA00022917"/>
    </source>
</evidence>
<dbReference type="GO" id="GO:0005737">
    <property type="term" value="C:cytoplasm"/>
    <property type="evidence" value="ECO:0007669"/>
    <property type="project" value="UniProtKB-SubCell"/>
</dbReference>
<dbReference type="InterPro" id="IPR012677">
    <property type="entry name" value="Nucleotide-bd_a/b_plait_sf"/>
</dbReference>
<dbReference type="InterPro" id="IPR035979">
    <property type="entry name" value="RBD_domain_sf"/>
</dbReference>
<evidence type="ECO:0000256" key="3">
    <source>
        <dbReference type="ARBA" id="ARBA00008920"/>
    </source>
</evidence>
<comment type="similarity">
    <text evidence="3">Belongs to the RRM TRSPAP family.</text>
</comment>
<dbReference type="PROSITE" id="PS50102">
    <property type="entry name" value="RRM"/>
    <property type="match status" value="1"/>
</dbReference>
<keyword evidence="6" id="KW-0677">Repeat</keyword>
<dbReference type="EMBL" id="JAACNH010000008">
    <property type="protein sequence ID" value="KAG8433698.1"/>
    <property type="molecule type" value="Genomic_DNA"/>
</dbReference>
<dbReference type="SUPFAM" id="SSF54928">
    <property type="entry name" value="RNA-binding domain, RBD"/>
    <property type="match status" value="1"/>
</dbReference>
<proteinExistence type="inferred from homology"/>
<comment type="caution">
    <text evidence="13">The sequence shown here is derived from an EMBL/GenBank/DDBJ whole genome shotgun (WGS) entry which is preliminary data.</text>
</comment>
<evidence type="ECO:0000259" key="12">
    <source>
        <dbReference type="PROSITE" id="PS50102"/>
    </source>
</evidence>
<evidence type="ECO:0000256" key="9">
    <source>
        <dbReference type="ARBA" id="ARBA00023242"/>
    </source>
</evidence>
<keyword evidence="9" id="KW-0539">Nucleus</keyword>
<protein>
    <recommendedName>
        <fullName evidence="4">tRNA selenocysteine 1-associated protein 1</fullName>
    </recommendedName>
    <alternativeName>
        <fullName evidence="10">tRNA selenocysteine-associated protein 1</fullName>
    </alternativeName>
</protein>
<evidence type="ECO:0000256" key="1">
    <source>
        <dbReference type="ARBA" id="ARBA00004123"/>
    </source>
</evidence>
<keyword evidence="8" id="KW-0648">Protein biosynthesis</keyword>